<name>A0A832PP45_9RHOB</name>
<evidence type="ECO:0000313" key="6">
    <source>
        <dbReference type="EMBL" id="HHW34346.1"/>
    </source>
</evidence>
<proteinExistence type="inferred from homology"/>
<sequence>MAGQVRHLKVKGGRFYARIAVPKDAQTIIGKTELVTPLGGDRREAMRGLSGAVAVMQEQIAAAQGKGSRSKPSPANPLTPDQLGLALYRQRLVMDDQLRDDPRWSNMPLDDHLVAGLRDAVAGRLSDLELAALVGAQIETFRAAGNVSAEIGSAEWRIIARSLAIAELEALGRVAERDEGDFTGKPEHPLITNAAPPEEEVKPVRIDQLWKDYVAARQQIEFMRDGGRRQAPVIESLRKHLGHNDAVKVTRKDLLEWRDKLLITLSAKTVSDIYLSTIRSLFAWAHENERLAENVAATVKQAKPRKVRSREAGYTDAEAVAVLSASRSYQPTPDHTGRIREKPESVRAKQWVPLLAAFSGARVSELTQLRKEDFRQEGGRWVMRITPDAGTVKAGGFRDVPLHPQIIAEGFVAFMEGQGAGPLFHDATDPARHAAAAQRRSNKLAEWLREAELTPAGMQPNHAWRHRFKSKARDIGADPRVTDAIQGHAGKTAGDDYGDVSLIAKARVIDAMPHYKITKP</sequence>
<dbReference type="SUPFAM" id="SSF56349">
    <property type="entry name" value="DNA breaking-rejoining enzymes"/>
    <property type="match status" value="1"/>
</dbReference>
<dbReference type="PANTHER" id="PTHR30349">
    <property type="entry name" value="PHAGE INTEGRASE-RELATED"/>
    <property type="match status" value="1"/>
</dbReference>
<dbReference type="RefSeq" id="WP_303730390.1">
    <property type="nucleotide sequence ID" value="NZ_DULP01000142.1"/>
</dbReference>
<dbReference type="PROSITE" id="PS51898">
    <property type="entry name" value="TYR_RECOMBINASE"/>
    <property type="match status" value="1"/>
</dbReference>
<gene>
    <name evidence="6" type="ORF">GXX24_09450</name>
</gene>
<dbReference type="Proteomes" id="UP000580830">
    <property type="component" value="Unassembled WGS sequence"/>
</dbReference>
<reference evidence="6 7" key="1">
    <citation type="journal article" date="2020" name="Biotechnol. Biofuels">
        <title>New insights from the biogas microbiome by comprehensive genome-resolved metagenomics of nearly 1600 species originating from multiple anaerobic digesters.</title>
        <authorList>
            <person name="Campanaro S."/>
            <person name="Treu L."/>
            <person name="Rodriguez-R L.M."/>
            <person name="Kovalovszki A."/>
            <person name="Ziels R.M."/>
            <person name="Maus I."/>
            <person name="Zhu X."/>
            <person name="Kougias P.G."/>
            <person name="Basile A."/>
            <person name="Luo G."/>
            <person name="Schluter A."/>
            <person name="Konstantinidis K.T."/>
            <person name="Angelidaki I."/>
        </authorList>
    </citation>
    <scope>NUCLEOTIDE SEQUENCE [LARGE SCALE GENOMIC DNA]</scope>
    <source>
        <strain evidence="6">AS04akNAM_125</strain>
    </source>
</reference>
<keyword evidence="4" id="KW-0233">DNA recombination</keyword>
<protein>
    <submittedName>
        <fullName evidence="6">Integrase</fullName>
    </submittedName>
</protein>
<dbReference type="Gene3D" id="1.10.443.10">
    <property type="entry name" value="Intergrase catalytic core"/>
    <property type="match status" value="1"/>
</dbReference>
<evidence type="ECO:0000256" key="4">
    <source>
        <dbReference type="ARBA" id="ARBA00023172"/>
    </source>
</evidence>
<dbReference type="Pfam" id="PF20172">
    <property type="entry name" value="DUF6538"/>
    <property type="match status" value="1"/>
</dbReference>
<dbReference type="Gene3D" id="1.10.150.130">
    <property type="match status" value="1"/>
</dbReference>
<dbReference type="GO" id="GO:0006310">
    <property type="term" value="P:DNA recombination"/>
    <property type="evidence" value="ECO:0007669"/>
    <property type="project" value="UniProtKB-KW"/>
</dbReference>
<keyword evidence="3" id="KW-0238">DNA-binding</keyword>
<accession>A0A832PP45</accession>
<dbReference type="GO" id="GO:0015074">
    <property type="term" value="P:DNA integration"/>
    <property type="evidence" value="ECO:0007669"/>
    <property type="project" value="UniProtKB-KW"/>
</dbReference>
<dbReference type="EMBL" id="DULP01000142">
    <property type="protein sequence ID" value="HHW34346.1"/>
    <property type="molecule type" value="Genomic_DNA"/>
</dbReference>
<keyword evidence="2" id="KW-0229">DNA integration</keyword>
<organism evidence="6 7">
    <name type="scientific">Paracoccus solventivorans</name>
    <dbReference type="NCBI Taxonomy" id="53463"/>
    <lineage>
        <taxon>Bacteria</taxon>
        <taxon>Pseudomonadati</taxon>
        <taxon>Pseudomonadota</taxon>
        <taxon>Alphaproteobacteria</taxon>
        <taxon>Rhodobacterales</taxon>
        <taxon>Paracoccaceae</taxon>
        <taxon>Paracoccus</taxon>
    </lineage>
</organism>
<dbReference type="InterPro" id="IPR010998">
    <property type="entry name" value="Integrase_recombinase_N"/>
</dbReference>
<dbReference type="InterPro" id="IPR046668">
    <property type="entry name" value="DUF6538"/>
</dbReference>
<evidence type="ECO:0000256" key="1">
    <source>
        <dbReference type="ARBA" id="ARBA00008857"/>
    </source>
</evidence>
<dbReference type="PANTHER" id="PTHR30349:SF41">
    <property type="entry name" value="INTEGRASE_RECOMBINASE PROTEIN MJ0367-RELATED"/>
    <property type="match status" value="1"/>
</dbReference>
<comment type="similarity">
    <text evidence="1">Belongs to the 'phage' integrase family.</text>
</comment>
<dbReference type="GO" id="GO:0003677">
    <property type="term" value="F:DNA binding"/>
    <property type="evidence" value="ECO:0007669"/>
    <property type="project" value="UniProtKB-KW"/>
</dbReference>
<dbReference type="InterPro" id="IPR013762">
    <property type="entry name" value="Integrase-like_cat_sf"/>
</dbReference>
<comment type="caution">
    <text evidence="6">The sequence shown here is derived from an EMBL/GenBank/DDBJ whole genome shotgun (WGS) entry which is preliminary data.</text>
</comment>
<evidence type="ECO:0000313" key="7">
    <source>
        <dbReference type="Proteomes" id="UP000580830"/>
    </source>
</evidence>
<evidence type="ECO:0000256" key="2">
    <source>
        <dbReference type="ARBA" id="ARBA00022908"/>
    </source>
</evidence>
<dbReference type="InterPro" id="IPR002104">
    <property type="entry name" value="Integrase_catalytic"/>
</dbReference>
<dbReference type="InterPro" id="IPR011010">
    <property type="entry name" value="DNA_brk_join_enz"/>
</dbReference>
<evidence type="ECO:0000259" key="5">
    <source>
        <dbReference type="PROSITE" id="PS51898"/>
    </source>
</evidence>
<dbReference type="AlphaFoldDB" id="A0A832PP45"/>
<evidence type="ECO:0000256" key="3">
    <source>
        <dbReference type="ARBA" id="ARBA00023125"/>
    </source>
</evidence>
<feature type="domain" description="Tyr recombinase" evidence="5">
    <location>
        <begin position="308"/>
        <end position="510"/>
    </location>
</feature>
<dbReference type="InterPro" id="IPR050090">
    <property type="entry name" value="Tyrosine_recombinase_XerCD"/>
</dbReference>